<proteinExistence type="inferred from homology"/>
<comment type="similarity">
    <text evidence="9">Belongs to the acyl carrier protein (ACP) family.</text>
</comment>
<dbReference type="SUPFAM" id="SSF47336">
    <property type="entry name" value="ACP-like"/>
    <property type="match status" value="1"/>
</dbReference>
<dbReference type="NCBIfam" id="NF002148">
    <property type="entry name" value="PRK00982.1-2"/>
    <property type="match status" value="1"/>
</dbReference>
<dbReference type="InterPro" id="IPR020806">
    <property type="entry name" value="PKS_PP-bd"/>
</dbReference>
<comment type="PTM">
    <text evidence="9">4'-phosphopantetheine is transferred from CoA to a specific serine of apo-ACP by AcpS. This modification is essential for activity because fatty acids are bound in thioester linkage to the sulfhydryl of the prosthetic group.</text>
</comment>
<dbReference type="PANTHER" id="PTHR20863:SF76">
    <property type="entry name" value="CARRIER DOMAIN-CONTAINING PROTEIN"/>
    <property type="match status" value="1"/>
</dbReference>
<accession>A0A071KT89</accession>
<keyword evidence="2 9" id="KW-0596">Phosphopantetheine</keyword>
<keyword evidence="9" id="KW-0963">Cytoplasm</keyword>
<dbReference type="Pfam" id="PF00550">
    <property type="entry name" value="PP-binding"/>
    <property type="match status" value="1"/>
</dbReference>
<name>A0A071KT89_PSEAI</name>
<comment type="pathway">
    <text evidence="9 11">Lipid metabolism; fatty acid biosynthesis.</text>
</comment>
<dbReference type="Proteomes" id="UP001297540">
    <property type="component" value="Chromosome"/>
</dbReference>
<keyword evidence="3 9" id="KW-0444">Lipid biosynthesis</keyword>
<dbReference type="PANTHER" id="PTHR20863">
    <property type="entry name" value="ACYL CARRIER PROTEIN"/>
    <property type="match status" value="1"/>
</dbReference>
<reference evidence="15" key="1">
    <citation type="submission" date="2015-06" db="EMBL/GenBank/DDBJ databases">
        <authorList>
            <person name="Radhakrishnan Rajesh"/>
            <person name="Underwood Anthony"/>
            <person name="Al-Shahib Ali"/>
        </authorList>
    </citation>
    <scope>NUCLEOTIDE SEQUENCE [LARGE SCALE GENOMIC DNA]</scope>
    <source>
        <strain evidence="15">P19_London_7_VIM_2_05_10</strain>
    </source>
</reference>
<dbReference type="AlphaFoldDB" id="A0A071KT89"/>
<evidence type="ECO:0000313" key="15">
    <source>
        <dbReference type="Proteomes" id="UP000045039"/>
    </source>
</evidence>
<dbReference type="GO" id="GO:0000035">
    <property type="term" value="F:acyl binding"/>
    <property type="evidence" value="ECO:0007669"/>
    <property type="project" value="TreeGrafter"/>
</dbReference>
<dbReference type="PROSITE" id="PS50075">
    <property type="entry name" value="CARRIER"/>
    <property type="match status" value="1"/>
</dbReference>
<dbReference type="GO" id="GO:0000036">
    <property type="term" value="F:acyl carrier activity"/>
    <property type="evidence" value="ECO:0007669"/>
    <property type="project" value="UniProtKB-UniRule"/>
</dbReference>
<comment type="function">
    <text evidence="1 9 11">Carrier of the growing fatty acid chain in fatty acid biosynthesis.</text>
</comment>
<comment type="PTM">
    <text evidence="11">4'-phosphopantetheine is transferred from CoA to a specific serine of apo-ACP by acpS.</text>
</comment>
<evidence type="ECO:0000256" key="7">
    <source>
        <dbReference type="ARBA" id="ARBA00023160"/>
    </source>
</evidence>
<reference evidence="14" key="3">
    <citation type="submission" date="2023-06" db="EMBL/GenBank/DDBJ databases">
        <authorList>
            <consortium name="Clinical and Environmental Microbiology Branch: Whole genome sequencing antimicrobial resistance pathogens in the healthcare setting"/>
        </authorList>
    </citation>
    <scope>NUCLEOTIDE SEQUENCE</scope>
    <source>
        <strain evidence="14">2021CK-01020</strain>
    </source>
</reference>
<keyword evidence="4 9" id="KW-0597">Phosphoprotein</keyword>
<evidence type="ECO:0000256" key="1">
    <source>
        <dbReference type="ARBA" id="ARBA00003180"/>
    </source>
</evidence>
<evidence type="ECO:0000256" key="3">
    <source>
        <dbReference type="ARBA" id="ARBA00022516"/>
    </source>
</evidence>
<dbReference type="InterPro" id="IPR006162">
    <property type="entry name" value="Ppantetheine_attach_site"/>
</dbReference>
<dbReference type="EMBL" id="CVVU01000251">
    <property type="protein sequence ID" value="CRP89369.1"/>
    <property type="molecule type" value="Genomic_DNA"/>
</dbReference>
<reference evidence="14" key="4">
    <citation type="submission" date="2023-10" db="EMBL/GenBank/DDBJ databases">
        <title>Pathogen: clinical or host-associated sample.</title>
        <authorList>
            <person name="Hergert J."/>
            <person name="Casey R."/>
            <person name="Wagner J."/>
            <person name="Young E.L."/>
            <person name="Oakeson K.F."/>
        </authorList>
    </citation>
    <scope>NUCLEOTIDE SEQUENCE</scope>
    <source>
        <strain evidence="14">2021CK-01020</strain>
    </source>
</reference>
<reference evidence="13" key="2">
    <citation type="submission" date="2015-06" db="EMBL/GenBank/DDBJ databases">
        <authorList>
            <person name="Radhakrishnan R."/>
            <person name="Underwood A."/>
            <person name="Al-Shahib A."/>
        </authorList>
    </citation>
    <scope>NUCLEOTIDE SEQUENCE</scope>
    <source>
        <strain evidence="13">P19_London_7_VIM_2_05_10</strain>
    </source>
</reference>
<dbReference type="EMBL" id="CP136986">
    <property type="protein sequence ID" value="WOS75054.1"/>
    <property type="molecule type" value="Genomic_DNA"/>
</dbReference>
<evidence type="ECO:0000313" key="14">
    <source>
        <dbReference type="EMBL" id="WOS75054.1"/>
    </source>
</evidence>
<dbReference type="GO" id="GO:0036104">
    <property type="term" value="P:Kdo2-lipid A biosynthetic process"/>
    <property type="evidence" value="ECO:0007669"/>
    <property type="project" value="UniProtKB-UniPathway"/>
</dbReference>
<comment type="pathway">
    <text evidence="8">Glycolipid biosynthesis; KDO(2)-lipid A biosynthesis.</text>
</comment>
<evidence type="ECO:0000256" key="9">
    <source>
        <dbReference type="HAMAP-Rule" id="MF_01217"/>
    </source>
</evidence>
<comment type="subcellular location">
    <subcellularLocation>
        <location evidence="9">Cytoplasm</location>
    </subcellularLocation>
</comment>
<dbReference type="GO" id="GO:0031177">
    <property type="term" value="F:phosphopantetheine binding"/>
    <property type="evidence" value="ECO:0007669"/>
    <property type="project" value="InterPro"/>
</dbReference>
<evidence type="ECO:0000256" key="11">
    <source>
        <dbReference type="RuleBase" id="RU003545"/>
    </source>
</evidence>
<dbReference type="GO" id="GO:0009245">
    <property type="term" value="P:lipid A biosynthetic process"/>
    <property type="evidence" value="ECO:0007669"/>
    <property type="project" value="TreeGrafter"/>
</dbReference>
<dbReference type="Proteomes" id="UP000045039">
    <property type="component" value="Unassembled WGS sequence"/>
</dbReference>
<dbReference type="PROSITE" id="PS00012">
    <property type="entry name" value="PHOSPHOPANTETHEINE"/>
    <property type="match status" value="1"/>
</dbReference>
<dbReference type="InterPro" id="IPR036736">
    <property type="entry name" value="ACP-like_sf"/>
</dbReference>
<dbReference type="KEGG" id="paeb:NCGM1900_4621"/>
<dbReference type="InterPro" id="IPR003231">
    <property type="entry name" value="ACP"/>
</dbReference>
<dbReference type="NCBIfam" id="NF002150">
    <property type="entry name" value="PRK00982.1-4"/>
    <property type="match status" value="1"/>
</dbReference>
<evidence type="ECO:0000256" key="10">
    <source>
        <dbReference type="NCBIfam" id="TIGR00517"/>
    </source>
</evidence>
<sequence length="79" mass="8917">MDDIETRVRKLVAARLGVEECDIRLDSDFRNDFGAESLEVVELVMALEAEFGVEIADDDAERIETVRQAIDYLEEAVPT</sequence>
<gene>
    <name evidence="13" type="primary">acpP_3</name>
    <name evidence="9 14" type="synonym">acpP</name>
    <name evidence="14" type="ORF">L4V69_21340</name>
    <name evidence="13" type="ORF">PAERUG_P19_London_7_VIM_2_05_10_05915</name>
</gene>
<protein>
    <recommendedName>
        <fullName evidence="9 10">Acyl carrier protein</fullName>
        <shortName evidence="9">ACP</shortName>
    </recommendedName>
</protein>
<dbReference type="Gene3D" id="1.10.1200.10">
    <property type="entry name" value="ACP-like"/>
    <property type="match status" value="1"/>
</dbReference>
<organism evidence="13 15">
    <name type="scientific">Pseudomonas aeruginosa</name>
    <dbReference type="NCBI Taxonomy" id="287"/>
    <lineage>
        <taxon>Bacteria</taxon>
        <taxon>Pseudomonadati</taxon>
        <taxon>Pseudomonadota</taxon>
        <taxon>Gammaproteobacteria</taxon>
        <taxon>Pseudomonadales</taxon>
        <taxon>Pseudomonadaceae</taxon>
        <taxon>Pseudomonas</taxon>
    </lineage>
</organism>
<dbReference type="InterPro" id="IPR009081">
    <property type="entry name" value="PP-bd_ACP"/>
</dbReference>
<dbReference type="SMART" id="SM00823">
    <property type="entry name" value="PKS_PP"/>
    <property type="match status" value="1"/>
</dbReference>
<dbReference type="HAMAP" id="MF_01217">
    <property type="entry name" value="Acyl_carrier"/>
    <property type="match status" value="1"/>
</dbReference>
<dbReference type="NCBIfam" id="TIGR00517">
    <property type="entry name" value="acyl_carrier"/>
    <property type="match status" value="1"/>
</dbReference>
<evidence type="ECO:0000256" key="8">
    <source>
        <dbReference type="ARBA" id="ARBA00024328"/>
    </source>
</evidence>
<evidence type="ECO:0000259" key="12">
    <source>
        <dbReference type="PROSITE" id="PS50075"/>
    </source>
</evidence>
<keyword evidence="5 9" id="KW-0276">Fatty acid metabolism</keyword>
<feature type="modified residue" description="O-(pantetheine 4'-phosphoryl)serine" evidence="9">
    <location>
        <position position="37"/>
    </location>
</feature>
<keyword evidence="7 9" id="KW-0275">Fatty acid biosynthesis</keyword>
<evidence type="ECO:0000313" key="13">
    <source>
        <dbReference type="EMBL" id="CRP89369.1"/>
    </source>
</evidence>
<evidence type="ECO:0000256" key="4">
    <source>
        <dbReference type="ARBA" id="ARBA00022553"/>
    </source>
</evidence>
<evidence type="ECO:0000256" key="2">
    <source>
        <dbReference type="ARBA" id="ARBA00022450"/>
    </source>
</evidence>
<dbReference type="RefSeq" id="WP_003132735.1">
    <property type="nucleotide sequence ID" value="NZ_AP014622.1"/>
</dbReference>
<dbReference type="GO" id="GO:0016020">
    <property type="term" value="C:membrane"/>
    <property type="evidence" value="ECO:0007669"/>
    <property type="project" value="GOC"/>
</dbReference>
<evidence type="ECO:0000256" key="6">
    <source>
        <dbReference type="ARBA" id="ARBA00023098"/>
    </source>
</evidence>
<evidence type="ECO:0000256" key="5">
    <source>
        <dbReference type="ARBA" id="ARBA00022832"/>
    </source>
</evidence>
<feature type="domain" description="Carrier" evidence="12">
    <location>
        <begin position="2"/>
        <end position="77"/>
    </location>
</feature>
<dbReference type="GO" id="GO:0005829">
    <property type="term" value="C:cytosol"/>
    <property type="evidence" value="ECO:0007669"/>
    <property type="project" value="TreeGrafter"/>
</dbReference>
<keyword evidence="6 9" id="KW-0443">Lipid metabolism</keyword>